<accession>A0A1H9U121</accession>
<evidence type="ECO:0000313" key="1">
    <source>
        <dbReference type="EMBL" id="SES02968.1"/>
    </source>
</evidence>
<dbReference type="RefSeq" id="WP_075001114.1">
    <property type="nucleotide sequence ID" value="NZ_FOGO01000007.1"/>
</dbReference>
<evidence type="ECO:0000313" key="2">
    <source>
        <dbReference type="Proteomes" id="UP000182841"/>
    </source>
</evidence>
<dbReference type="EMBL" id="FOGO01000007">
    <property type="protein sequence ID" value="SES02968.1"/>
    <property type="molecule type" value="Genomic_DNA"/>
</dbReference>
<dbReference type="OrthoDB" id="4320824at2"/>
<dbReference type="AlphaFoldDB" id="A0A1H9U121"/>
<sequence length="115" mass="12886">MHWHAYTYTGGQWPKDSEARNVQAAVPPNTISQWFRKPQSMRANTFTDAGEVVAWLDKEVRAAPPADVEGKLSYLRDCVDRGADAYAGYYSRGQIVVRCALACPRDGERCPDPPR</sequence>
<gene>
    <name evidence="1" type="ORF">SAMN05421870_107189</name>
</gene>
<organism evidence="1 2">
    <name type="scientific">Streptomyces qinglanensis</name>
    <dbReference type="NCBI Taxonomy" id="943816"/>
    <lineage>
        <taxon>Bacteria</taxon>
        <taxon>Bacillati</taxon>
        <taxon>Actinomycetota</taxon>
        <taxon>Actinomycetes</taxon>
        <taxon>Kitasatosporales</taxon>
        <taxon>Streptomycetaceae</taxon>
        <taxon>Streptomyces</taxon>
    </lineage>
</organism>
<proteinExistence type="predicted"/>
<protein>
    <submittedName>
        <fullName evidence="1">Uncharacterized protein</fullName>
    </submittedName>
</protein>
<name>A0A1H9U121_9ACTN</name>
<dbReference type="Proteomes" id="UP000182841">
    <property type="component" value="Unassembled WGS sequence"/>
</dbReference>
<reference evidence="2" key="1">
    <citation type="submission" date="2016-10" db="EMBL/GenBank/DDBJ databases">
        <authorList>
            <person name="Varghese N."/>
            <person name="Submissions S."/>
        </authorList>
    </citation>
    <scope>NUCLEOTIDE SEQUENCE [LARGE SCALE GENOMIC DNA]</scope>
    <source>
        <strain evidence="2">CGMCC 4.6825</strain>
    </source>
</reference>
<keyword evidence="2" id="KW-1185">Reference proteome</keyword>